<keyword evidence="1" id="KW-1133">Transmembrane helix</keyword>
<feature type="transmembrane region" description="Helical" evidence="1">
    <location>
        <begin position="6"/>
        <end position="28"/>
    </location>
</feature>
<keyword evidence="1" id="KW-0812">Transmembrane</keyword>
<dbReference type="EMBL" id="JACHZG010000004">
    <property type="protein sequence ID" value="MBB3328835.1"/>
    <property type="molecule type" value="Genomic_DNA"/>
</dbReference>
<keyword evidence="1" id="KW-0472">Membrane</keyword>
<protein>
    <submittedName>
        <fullName evidence="2">Uncharacterized protein</fullName>
    </submittedName>
</protein>
<dbReference type="AlphaFoldDB" id="A0A7W5P8R2"/>
<reference evidence="2 3" key="1">
    <citation type="submission" date="2020-08" db="EMBL/GenBank/DDBJ databases">
        <title>Sequencing the genomes of 1000 actinobacteria strains.</title>
        <authorList>
            <person name="Klenk H.-P."/>
        </authorList>
    </citation>
    <scope>NUCLEOTIDE SEQUENCE [LARGE SCALE GENOMIC DNA]</scope>
    <source>
        <strain evidence="2 3">DSM 11053</strain>
    </source>
</reference>
<proteinExistence type="predicted"/>
<organism evidence="2 3">
    <name type="scientific">Microlunatus antarcticus</name>
    <dbReference type="NCBI Taxonomy" id="53388"/>
    <lineage>
        <taxon>Bacteria</taxon>
        <taxon>Bacillati</taxon>
        <taxon>Actinomycetota</taxon>
        <taxon>Actinomycetes</taxon>
        <taxon>Propionibacteriales</taxon>
        <taxon>Propionibacteriaceae</taxon>
        <taxon>Microlunatus</taxon>
    </lineage>
</organism>
<evidence type="ECO:0000256" key="1">
    <source>
        <dbReference type="SAM" id="Phobius"/>
    </source>
</evidence>
<evidence type="ECO:0000313" key="3">
    <source>
        <dbReference type="Proteomes" id="UP000565572"/>
    </source>
</evidence>
<keyword evidence="3" id="KW-1185">Reference proteome</keyword>
<gene>
    <name evidence="2" type="ORF">FHX39_003828</name>
</gene>
<comment type="caution">
    <text evidence="2">The sequence shown here is derived from an EMBL/GenBank/DDBJ whole genome shotgun (WGS) entry which is preliminary data.</text>
</comment>
<sequence length="130" mass="14266">MDWSDLVTAGVSAVLGLLGGAVSGDIVARRQFRRQQRAEAEAKLADWTFRPLSTATAELHNTGDEAGRNVQLEWGPHAGGRLHADTIDVIDPGEFRRVDAGPTTSDRVVTVRWQRPDGTACFCTREIPRR</sequence>
<accession>A0A7W5P8R2</accession>
<name>A0A7W5P8R2_9ACTN</name>
<evidence type="ECO:0000313" key="2">
    <source>
        <dbReference type="EMBL" id="MBB3328835.1"/>
    </source>
</evidence>
<dbReference type="Proteomes" id="UP000565572">
    <property type="component" value="Unassembled WGS sequence"/>
</dbReference>